<dbReference type="InterPro" id="IPR003611">
    <property type="entry name" value="NUMOD3"/>
</dbReference>
<evidence type="ECO:0000313" key="3">
    <source>
        <dbReference type="Proteomes" id="UP000775213"/>
    </source>
</evidence>
<dbReference type="AlphaFoldDB" id="A0AAV7HHS8"/>
<reference evidence="2 3" key="1">
    <citation type="journal article" date="2021" name="Hortic Res">
        <title>Chromosome-scale assembly of the Dendrobium chrysotoxum genome enhances the understanding of orchid evolution.</title>
        <authorList>
            <person name="Zhang Y."/>
            <person name="Zhang G.Q."/>
            <person name="Zhang D."/>
            <person name="Liu X.D."/>
            <person name="Xu X.Y."/>
            <person name="Sun W.H."/>
            <person name="Yu X."/>
            <person name="Zhu X."/>
            <person name="Wang Z.W."/>
            <person name="Zhao X."/>
            <person name="Zhong W.Y."/>
            <person name="Chen H."/>
            <person name="Yin W.L."/>
            <person name="Huang T."/>
            <person name="Niu S.C."/>
            <person name="Liu Z.J."/>
        </authorList>
    </citation>
    <scope>NUCLEOTIDE SEQUENCE [LARGE SCALE GENOMIC DNA]</scope>
    <source>
        <strain evidence="2">Lindl</strain>
    </source>
</reference>
<evidence type="ECO:0000313" key="2">
    <source>
        <dbReference type="EMBL" id="KAH0467477.1"/>
    </source>
</evidence>
<organism evidence="2 3">
    <name type="scientific">Dendrobium chrysotoxum</name>
    <name type="common">Orchid</name>
    <dbReference type="NCBI Taxonomy" id="161865"/>
    <lineage>
        <taxon>Eukaryota</taxon>
        <taxon>Viridiplantae</taxon>
        <taxon>Streptophyta</taxon>
        <taxon>Embryophyta</taxon>
        <taxon>Tracheophyta</taxon>
        <taxon>Spermatophyta</taxon>
        <taxon>Magnoliopsida</taxon>
        <taxon>Liliopsida</taxon>
        <taxon>Asparagales</taxon>
        <taxon>Orchidaceae</taxon>
        <taxon>Epidendroideae</taxon>
        <taxon>Malaxideae</taxon>
        <taxon>Dendrobiinae</taxon>
        <taxon>Dendrobium</taxon>
    </lineage>
</organism>
<accession>A0AAV7HHS8</accession>
<protein>
    <recommendedName>
        <fullName evidence="1">Nuclease associated modular domain-containing protein</fullName>
    </recommendedName>
</protein>
<proteinExistence type="predicted"/>
<dbReference type="Proteomes" id="UP000775213">
    <property type="component" value="Unassembled WGS sequence"/>
</dbReference>
<name>A0AAV7HHS8_DENCH</name>
<dbReference type="Pfam" id="PF07460">
    <property type="entry name" value="NUMOD3"/>
    <property type="match status" value="1"/>
</dbReference>
<evidence type="ECO:0000259" key="1">
    <source>
        <dbReference type="Pfam" id="PF07460"/>
    </source>
</evidence>
<keyword evidence="3" id="KW-1185">Reference proteome</keyword>
<dbReference type="PANTHER" id="PTHR34199:SF1">
    <property type="entry name" value="HISTONE-LYSINE N-METHYLTRANSFERASE, H3 LYSINE-79 SPECIFIC-LIKE PROTEIN"/>
    <property type="match status" value="1"/>
</dbReference>
<dbReference type="PANTHER" id="PTHR34199">
    <property type="entry name" value="NUMOD3 MOTIF FAMILY PROTEIN, EXPRESSED"/>
    <property type="match status" value="1"/>
</dbReference>
<gene>
    <name evidence="2" type="ORF">IEQ34_004715</name>
</gene>
<comment type="caution">
    <text evidence="2">The sequence shown here is derived from an EMBL/GenBank/DDBJ whole genome shotgun (WGS) entry which is preliminary data.</text>
</comment>
<sequence>MAIHLIHSKKLNPSIIVDEAALYLRKRDLRKYWVEAADQYGRTTAATEKFAKRNGCEKGERTKEFCTGEAAKTPSAMNVKGSESVALSFSASDDVAVLLRSLSSSDDDVVAVGSEVATDSPRSNTPKFLEEMVVACGFQVIPYGGCDGSGYGEGGGLKVRAIERKLLRLESDVNVMPILQLISKTSLGPAATYAIDHSLIQSIAPFKLGVVPLKNSSLGSSTSCPYPKGHSGWSLRLDIDKPSSKINYSPLMKDASFQQLKKLNTSREKSLEYISHDLNGKLQTDVYSGSGLAKISVGVGGKELERRRKIGLANKGRTPWNKGIKHSEETRMRIKKRTIEALKDPKVRKKMSERPHSHSDQSKASISFSLRRFWHESLKHKRLQEKLYFSWARYIAEAAKQGGDDQRELGWDSFQKIKEDINFQYLQEREEKALARETAKLIAEKVARDRAANNAQKRKRKEEQAKTKSLLRQNLLNRKKKNDLARDLKLIERLAKLILICWLGARATNQEILGSNLVWIQYSKRQLKIPVSRRRVSSVGSQPSVENLDLEFIKEEKMQRSVSLADQLQTLKDKKFELVIGVLAPIQVNIVEEVANITIAAAP</sequence>
<dbReference type="GO" id="GO:0003677">
    <property type="term" value="F:DNA binding"/>
    <property type="evidence" value="ECO:0007669"/>
    <property type="project" value="InterPro"/>
</dbReference>
<feature type="domain" description="Nuclease associated modular" evidence="1">
    <location>
        <begin position="305"/>
        <end position="334"/>
    </location>
</feature>
<dbReference type="EMBL" id="JAGFBR010000005">
    <property type="protein sequence ID" value="KAH0467477.1"/>
    <property type="molecule type" value="Genomic_DNA"/>
</dbReference>